<evidence type="ECO:0000313" key="1">
    <source>
        <dbReference type="EMBL" id="WMT17223.1"/>
    </source>
</evidence>
<dbReference type="EMBL" id="CP133586">
    <property type="protein sequence ID" value="WMT17232.1"/>
    <property type="molecule type" value="Genomic_DNA"/>
</dbReference>
<protein>
    <submittedName>
        <fullName evidence="2">Uncharacterized protein</fullName>
    </submittedName>
</protein>
<evidence type="ECO:0000313" key="3">
    <source>
        <dbReference type="Proteomes" id="UP001235341"/>
    </source>
</evidence>
<keyword evidence="3" id="KW-1185">Reference proteome</keyword>
<evidence type="ECO:0000313" key="2">
    <source>
        <dbReference type="EMBL" id="WMT17232.1"/>
    </source>
</evidence>
<gene>
    <name evidence="1" type="ORF">RFB13_13265</name>
    <name evidence="2" type="ORF">RFB13_13310</name>
</gene>
<dbReference type="EMBL" id="CP133586">
    <property type="protein sequence ID" value="WMT17223.1"/>
    <property type="molecule type" value="Genomic_DNA"/>
</dbReference>
<dbReference type="RefSeq" id="WP_309206721.1">
    <property type="nucleotide sequence ID" value="NZ_CP133586.1"/>
</dbReference>
<dbReference type="Proteomes" id="UP001235341">
    <property type="component" value="Chromosome"/>
</dbReference>
<sequence>MLPRSIKGHIACRHIVNKFQLADAREAERNPKEAPNLFSTAKRVLPLTISEAI</sequence>
<reference evidence="2 3" key="1">
    <citation type="submission" date="2023-08" db="EMBL/GenBank/DDBJ databases">
        <title>Complete Genome and Methylome dissection of Serratia fonticola NEB369.</title>
        <authorList>
            <person name="Fomenkov A."/>
            <person name="Roberts R.D."/>
        </authorList>
    </citation>
    <scope>NUCLEOTIDE SEQUENCE [LARGE SCALE GENOMIC DNA]</scope>
    <source>
        <strain evidence="2 3">NEB369</strain>
    </source>
</reference>
<name>A0ABY9PUS8_SERFO</name>
<accession>A0ABY9PUS8</accession>
<organism evidence="2 3">
    <name type="scientific">Serratia fonticola</name>
    <dbReference type="NCBI Taxonomy" id="47917"/>
    <lineage>
        <taxon>Bacteria</taxon>
        <taxon>Pseudomonadati</taxon>
        <taxon>Pseudomonadota</taxon>
        <taxon>Gammaproteobacteria</taxon>
        <taxon>Enterobacterales</taxon>
        <taxon>Yersiniaceae</taxon>
        <taxon>Serratia</taxon>
    </lineage>
</organism>
<proteinExistence type="predicted"/>